<evidence type="ECO:0000256" key="5">
    <source>
        <dbReference type="ARBA" id="ARBA00022723"/>
    </source>
</evidence>
<proteinExistence type="inferred from homology"/>
<sequence>MKLVGTPNLGDYIPQIASLDLHRVTKKMKAVAKAFDVFVEKIIDEHVRSTEENRNKDFVDVMLGFMGAEATEYRLERDTVKAIILLNEVMDWSQSFVASYRRENVVDISADRQVARMEFGWNPPWPSNYKVNAAIDTAVKAVGVYYDS</sequence>
<keyword evidence="8" id="KW-0503">Monooxygenase</keyword>
<name>A0AA39RRE9_ACESA</name>
<gene>
    <name evidence="10" type="ORF">LWI29_030153</name>
</gene>
<evidence type="ECO:0000256" key="6">
    <source>
        <dbReference type="ARBA" id="ARBA00023002"/>
    </source>
</evidence>
<dbReference type="GO" id="GO:0005506">
    <property type="term" value="F:iron ion binding"/>
    <property type="evidence" value="ECO:0007669"/>
    <property type="project" value="InterPro"/>
</dbReference>
<evidence type="ECO:0000256" key="3">
    <source>
        <dbReference type="ARBA" id="ARBA00010617"/>
    </source>
</evidence>
<comment type="subcellular location">
    <subcellularLocation>
        <location evidence="2">Membrane</location>
    </subcellularLocation>
</comment>
<dbReference type="GO" id="GO:0016020">
    <property type="term" value="C:membrane"/>
    <property type="evidence" value="ECO:0007669"/>
    <property type="project" value="UniProtKB-SubCell"/>
</dbReference>
<dbReference type="AlphaFoldDB" id="A0AA39RRE9"/>
<dbReference type="PANTHER" id="PTHR47943:SF2">
    <property type="entry name" value="CYTOCHROME P450"/>
    <property type="match status" value="1"/>
</dbReference>
<dbReference type="InterPro" id="IPR036396">
    <property type="entry name" value="Cyt_P450_sf"/>
</dbReference>
<keyword evidence="5" id="KW-0479">Metal-binding</keyword>
<comment type="similarity">
    <text evidence="3">Belongs to the cytochrome P450 family.</text>
</comment>
<evidence type="ECO:0000256" key="9">
    <source>
        <dbReference type="ARBA" id="ARBA00023136"/>
    </source>
</evidence>
<evidence type="ECO:0000256" key="2">
    <source>
        <dbReference type="ARBA" id="ARBA00004370"/>
    </source>
</evidence>
<evidence type="ECO:0000256" key="1">
    <source>
        <dbReference type="ARBA" id="ARBA00001971"/>
    </source>
</evidence>
<evidence type="ECO:0000313" key="11">
    <source>
        <dbReference type="Proteomes" id="UP001168877"/>
    </source>
</evidence>
<dbReference type="Gene3D" id="1.10.630.10">
    <property type="entry name" value="Cytochrome P450"/>
    <property type="match status" value="1"/>
</dbReference>
<reference evidence="10" key="1">
    <citation type="journal article" date="2022" name="Plant J.">
        <title>Strategies of tolerance reflected in two North American maple genomes.</title>
        <authorList>
            <person name="McEvoy S.L."/>
            <person name="Sezen U.U."/>
            <person name="Trouern-Trend A."/>
            <person name="McMahon S.M."/>
            <person name="Schaberg P.G."/>
            <person name="Yang J."/>
            <person name="Wegrzyn J.L."/>
            <person name="Swenson N.G."/>
        </authorList>
    </citation>
    <scope>NUCLEOTIDE SEQUENCE</scope>
    <source>
        <strain evidence="10">NS2018</strain>
    </source>
</reference>
<accession>A0AA39RRE9</accession>
<dbReference type="Proteomes" id="UP001168877">
    <property type="component" value="Unassembled WGS sequence"/>
</dbReference>
<dbReference type="EMBL" id="JAUESC010000385">
    <property type="protein sequence ID" value="KAK0579706.1"/>
    <property type="molecule type" value="Genomic_DNA"/>
</dbReference>
<organism evidence="10 11">
    <name type="scientific">Acer saccharum</name>
    <name type="common">Sugar maple</name>
    <dbReference type="NCBI Taxonomy" id="4024"/>
    <lineage>
        <taxon>Eukaryota</taxon>
        <taxon>Viridiplantae</taxon>
        <taxon>Streptophyta</taxon>
        <taxon>Embryophyta</taxon>
        <taxon>Tracheophyta</taxon>
        <taxon>Spermatophyta</taxon>
        <taxon>Magnoliopsida</taxon>
        <taxon>eudicotyledons</taxon>
        <taxon>Gunneridae</taxon>
        <taxon>Pentapetalae</taxon>
        <taxon>rosids</taxon>
        <taxon>malvids</taxon>
        <taxon>Sapindales</taxon>
        <taxon>Sapindaceae</taxon>
        <taxon>Hippocastanoideae</taxon>
        <taxon>Acereae</taxon>
        <taxon>Acer</taxon>
    </lineage>
</organism>
<evidence type="ECO:0000256" key="8">
    <source>
        <dbReference type="ARBA" id="ARBA00023033"/>
    </source>
</evidence>
<keyword evidence="6" id="KW-0560">Oxidoreductase</keyword>
<keyword evidence="7" id="KW-0408">Iron</keyword>
<keyword evidence="9" id="KW-0472">Membrane</keyword>
<comment type="cofactor">
    <cofactor evidence="1">
        <name>heme</name>
        <dbReference type="ChEBI" id="CHEBI:30413"/>
    </cofactor>
</comment>
<dbReference type="GO" id="GO:0004497">
    <property type="term" value="F:monooxygenase activity"/>
    <property type="evidence" value="ECO:0007669"/>
    <property type="project" value="UniProtKB-KW"/>
</dbReference>
<dbReference type="GO" id="GO:0020037">
    <property type="term" value="F:heme binding"/>
    <property type="evidence" value="ECO:0007669"/>
    <property type="project" value="InterPro"/>
</dbReference>
<evidence type="ECO:0000313" key="10">
    <source>
        <dbReference type="EMBL" id="KAK0579706.1"/>
    </source>
</evidence>
<keyword evidence="11" id="KW-1185">Reference proteome</keyword>
<evidence type="ECO:0000256" key="4">
    <source>
        <dbReference type="ARBA" id="ARBA00022617"/>
    </source>
</evidence>
<dbReference type="SUPFAM" id="SSF48264">
    <property type="entry name" value="Cytochrome P450"/>
    <property type="match status" value="1"/>
</dbReference>
<evidence type="ECO:0000256" key="7">
    <source>
        <dbReference type="ARBA" id="ARBA00023004"/>
    </source>
</evidence>
<comment type="caution">
    <text evidence="10">The sequence shown here is derived from an EMBL/GenBank/DDBJ whole genome shotgun (WGS) entry which is preliminary data.</text>
</comment>
<keyword evidence="4" id="KW-0349">Heme</keyword>
<dbReference type="PANTHER" id="PTHR47943">
    <property type="entry name" value="CYTOCHROME P450 93A3-LIKE"/>
    <property type="match status" value="1"/>
</dbReference>
<dbReference type="GO" id="GO:0016705">
    <property type="term" value="F:oxidoreductase activity, acting on paired donors, with incorporation or reduction of molecular oxygen"/>
    <property type="evidence" value="ECO:0007669"/>
    <property type="project" value="InterPro"/>
</dbReference>
<protein>
    <submittedName>
        <fullName evidence="10">Uncharacterized protein</fullName>
    </submittedName>
</protein>
<reference evidence="10" key="2">
    <citation type="submission" date="2023-06" db="EMBL/GenBank/DDBJ databases">
        <authorList>
            <person name="Swenson N.G."/>
            <person name="Wegrzyn J.L."/>
            <person name="Mcevoy S.L."/>
        </authorList>
    </citation>
    <scope>NUCLEOTIDE SEQUENCE</scope>
    <source>
        <strain evidence="10">NS2018</strain>
        <tissue evidence="10">Leaf</tissue>
    </source>
</reference>